<feature type="transmembrane region" description="Helical" evidence="1">
    <location>
        <begin position="247"/>
        <end position="269"/>
    </location>
</feature>
<feature type="transmembrane region" description="Helical" evidence="1">
    <location>
        <begin position="275"/>
        <end position="296"/>
    </location>
</feature>
<feature type="transmembrane region" description="Helical" evidence="1">
    <location>
        <begin position="89"/>
        <end position="112"/>
    </location>
</feature>
<dbReference type="CDD" id="cd03392">
    <property type="entry name" value="PAP2_like_2"/>
    <property type="match status" value="1"/>
</dbReference>
<dbReference type="EMBL" id="LAXD01000001">
    <property type="protein sequence ID" value="KWX02101.1"/>
    <property type="molecule type" value="Genomic_DNA"/>
</dbReference>
<comment type="caution">
    <text evidence="3">The sequence shown here is derived from an EMBL/GenBank/DDBJ whole genome shotgun (WGS) entry which is preliminary data.</text>
</comment>
<feature type="transmembrane region" description="Helical" evidence="1">
    <location>
        <begin position="177"/>
        <end position="198"/>
    </location>
</feature>
<accession>A0A132MW71</accession>
<feature type="transmembrane region" description="Helical" evidence="1">
    <location>
        <begin position="218"/>
        <end position="240"/>
    </location>
</feature>
<keyword evidence="4" id="KW-1185">Reference proteome</keyword>
<dbReference type="PANTHER" id="PTHR14969">
    <property type="entry name" value="SPHINGOSINE-1-PHOSPHATE PHOSPHOHYDROLASE"/>
    <property type="match status" value="1"/>
</dbReference>
<evidence type="ECO:0000259" key="2">
    <source>
        <dbReference type="SMART" id="SM00014"/>
    </source>
</evidence>
<protein>
    <submittedName>
        <fullName evidence="3">Putative DedA/PAP2 family phospholipid acid phosphatase</fullName>
    </submittedName>
</protein>
<dbReference type="STRING" id="1469144.LI90_3140"/>
<dbReference type="AlphaFoldDB" id="A0A132MW71"/>
<dbReference type="PATRIC" id="fig|1469144.10.peg.3384"/>
<feature type="transmembrane region" description="Helical" evidence="1">
    <location>
        <begin position="150"/>
        <end position="168"/>
    </location>
</feature>
<evidence type="ECO:0000313" key="4">
    <source>
        <dbReference type="Proteomes" id="UP000070188"/>
    </source>
</evidence>
<dbReference type="SMART" id="SM00014">
    <property type="entry name" value="acidPPc"/>
    <property type="match status" value="1"/>
</dbReference>
<keyword evidence="1" id="KW-1133">Transmembrane helix</keyword>
<feature type="transmembrane region" description="Helical" evidence="1">
    <location>
        <begin position="30"/>
        <end position="52"/>
    </location>
</feature>
<reference evidence="4" key="1">
    <citation type="submission" date="2015-04" db="EMBL/GenBank/DDBJ databases">
        <title>Physiological reanalysis, assessment of diazotrophy, and genome sequences of multiple isolates of Streptomyces thermoautotrophicus.</title>
        <authorList>
            <person name="MacKellar D.C."/>
            <person name="Lieber L."/>
            <person name="Norman J."/>
            <person name="Bolger A."/>
            <person name="Tobin C."/>
            <person name="Murray J.W."/>
            <person name="Chang R."/>
            <person name="Ford T."/>
            <person name="Nguyen P.Q."/>
            <person name="Woodward J."/>
            <person name="Permingeat H."/>
            <person name="Joshi N.S."/>
            <person name="Silver P.A."/>
            <person name="Usadel B."/>
            <person name="Rutherford A.W."/>
            <person name="Friesen M."/>
            <person name="Prell J."/>
        </authorList>
    </citation>
    <scope>NUCLEOTIDE SEQUENCE [LARGE SCALE GENOMIC DNA]</scope>
    <source>
        <strain evidence="4">H1</strain>
    </source>
</reference>
<dbReference type="Proteomes" id="UP000070188">
    <property type="component" value="Unassembled WGS sequence"/>
</dbReference>
<keyword evidence="1" id="KW-0472">Membrane</keyword>
<keyword evidence="1" id="KW-0812">Transmembrane</keyword>
<feature type="domain" description="Phosphatidic acid phosphatase type 2/haloperoxidase" evidence="2">
    <location>
        <begin position="177"/>
        <end position="290"/>
    </location>
</feature>
<dbReference type="SUPFAM" id="SSF48317">
    <property type="entry name" value="Acid phosphatase/Vanadium-dependent haloperoxidase"/>
    <property type="match status" value="1"/>
</dbReference>
<evidence type="ECO:0000256" key="1">
    <source>
        <dbReference type="SAM" id="Phobius"/>
    </source>
</evidence>
<evidence type="ECO:0000313" key="3">
    <source>
        <dbReference type="EMBL" id="KWX02101.1"/>
    </source>
</evidence>
<dbReference type="RefSeq" id="WP_066888960.1">
    <property type="nucleotide sequence ID" value="NZ_JYIJ01000017.1"/>
</dbReference>
<dbReference type="Pfam" id="PF01569">
    <property type="entry name" value="PAP2"/>
    <property type="match status" value="1"/>
</dbReference>
<organism evidence="3 4">
    <name type="scientific">Carbonactinospora thermoautotrophica</name>
    <dbReference type="NCBI Taxonomy" id="1469144"/>
    <lineage>
        <taxon>Bacteria</taxon>
        <taxon>Bacillati</taxon>
        <taxon>Actinomycetota</taxon>
        <taxon>Actinomycetes</taxon>
        <taxon>Kitasatosporales</taxon>
        <taxon>Carbonactinosporaceae</taxon>
        <taxon>Carbonactinospora</taxon>
    </lineage>
</organism>
<name>A0A132MW71_9ACTN</name>
<proteinExistence type="predicted"/>
<gene>
    <name evidence="3" type="ORF">LI90_3140</name>
</gene>
<dbReference type="PANTHER" id="PTHR14969:SF13">
    <property type="entry name" value="AT30094P"/>
    <property type="match status" value="1"/>
</dbReference>
<dbReference type="Gene3D" id="1.20.144.10">
    <property type="entry name" value="Phosphatidic acid phosphatase type 2/haloperoxidase"/>
    <property type="match status" value="1"/>
</dbReference>
<sequence>MAGLLDTLTGLLGYLAGHSYRVVERLAGQASLFLLVLAVLIAAVVLVARWVARHPERVQAFADRQLSRPRVARLRAGQLAFLVRWLHPALGLSLTLTLLVLLAAGWAFAAVLEDVVARNELATWDQPVAGFVLAHREPWLTTVMRAVTELGSPTVLAPLIAVIGLAWWRRTGSWRPLALLTAAGLGAWLLAGGIKLLIDRQRPPAATDLAGHLTGYAFPSGHATTAMAVYGMLAALLAATPRWGRKVTAWAAALILALLVAASRVYLGAHWLTDVLGGLALGATWLFALLGLTRLYQPLLDRRRLRNERTTSPG</sequence>
<dbReference type="InterPro" id="IPR036938">
    <property type="entry name" value="PAP2/HPO_sf"/>
</dbReference>
<dbReference type="InterPro" id="IPR000326">
    <property type="entry name" value="PAP2/HPO"/>
</dbReference>